<name>A0A0S3Q0A3_9BRAD</name>
<dbReference type="Gene3D" id="3.90.25.10">
    <property type="entry name" value="UDP-galactose 4-epimerase, domain 1"/>
    <property type="match status" value="1"/>
</dbReference>
<sequence>MTMPFLITGGTGKTGSRIAKLLWDRGYSVRVGSRRETPSFDWNDKSTWGPALDGCGAVYVAFQPDLAVPGALEIIDDFFRTSMAAGVKRIVLLSGRGEPEAEDGERALLQSGADWTILRASWFNQNFTEAFRDWVVAGKLALPVPAIPEPFIDADDIAEVAVAALTQPGHSSKLYELTGPRAIPYAKAIAEIAKATGRDITYETISPDAFRALAADAKIPDEYTSLLLYLFSLFDGRNRETRDGVFEALGRPARDFSDFVKAEAKRGTWDRQPALATNGATA</sequence>
<dbReference type="Gene3D" id="3.40.50.720">
    <property type="entry name" value="NAD(P)-binding Rossmann-like Domain"/>
    <property type="match status" value="1"/>
</dbReference>
<dbReference type="Pfam" id="PF05368">
    <property type="entry name" value="NmrA"/>
    <property type="match status" value="1"/>
</dbReference>
<dbReference type="EMBL" id="AP014946">
    <property type="protein sequence ID" value="BAT61408.1"/>
    <property type="molecule type" value="Genomic_DNA"/>
</dbReference>
<protein>
    <submittedName>
        <fullName evidence="2">NAD(P)H azoreductase</fullName>
        <ecNumber evidence="2">1.7.-.-</ecNumber>
    </submittedName>
</protein>
<feature type="domain" description="NmrA-like" evidence="1">
    <location>
        <begin position="111"/>
        <end position="236"/>
    </location>
</feature>
<evidence type="ECO:0000313" key="2">
    <source>
        <dbReference type="EMBL" id="BAT61408.1"/>
    </source>
</evidence>
<dbReference type="Proteomes" id="UP000236884">
    <property type="component" value="Chromosome"/>
</dbReference>
<dbReference type="GO" id="GO:0016491">
    <property type="term" value="F:oxidoreductase activity"/>
    <property type="evidence" value="ECO:0007669"/>
    <property type="project" value="UniProtKB-KW"/>
</dbReference>
<dbReference type="InterPro" id="IPR008030">
    <property type="entry name" value="NmrA-like"/>
</dbReference>
<dbReference type="AlphaFoldDB" id="A0A0S3Q0A3"/>
<dbReference type="PANTHER" id="PTHR43162">
    <property type="match status" value="1"/>
</dbReference>
<evidence type="ECO:0000259" key="1">
    <source>
        <dbReference type="Pfam" id="PF05368"/>
    </source>
</evidence>
<reference evidence="2 3" key="1">
    <citation type="submission" date="2015-08" db="EMBL/GenBank/DDBJ databases">
        <title>Investigation of the bacterial diversity of lava forest soil.</title>
        <authorList>
            <person name="Lee J.S."/>
        </authorList>
    </citation>
    <scope>NUCLEOTIDE SEQUENCE [LARGE SCALE GENOMIC DNA]</scope>
    <source>
        <strain evidence="2 3">GJW-30</strain>
    </source>
</reference>
<dbReference type="EC" id="1.7.-.-" evidence="2"/>
<dbReference type="PANTHER" id="PTHR43162:SF1">
    <property type="entry name" value="PRESTALK A DIFFERENTIATION PROTEIN A"/>
    <property type="match status" value="1"/>
</dbReference>
<dbReference type="InterPro" id="IPR036291">
    <property type="entry name" value="NAD(P)-bd_dom_sf"/>
</dbReference>
<organism evidence="2 3">
    <name type="scientific">Variibacter gotjawalensis</name>
    <dbReference type="NCBI Taxonomy" id="1333996"/>
    <lineage>
        <taxon>Bacteria</taxon>
        <taxon>Pseudomonadati</taxon>
        <taxon>Pseudomonadota</taxon>
        <taxon>Alphaproteobacteria</taxon>
        <taxon>Hyphomicrobiales</taxon>
        <taxon>Nitrobacteraceae</taxon>
        <taxon>Variibacter</taxon>
    </lineage>
</organism>
<accession>A0A0S3Q0A3</accession>
<dbReference type="KEGG" id="vgo:GJW-30_1_03965"/>
<evidence type="ECO:0000313" key="3">
    <source>
        <dbReference type="Proteomes" id="UP000236884"/>
    </source>
</evidence>
<dbReference type="InterPro" id="IPR051604">
    <property type="entry name" value="Ergot_Alk_Oxidoreductase"/>
</dbReference>
<keyword evidence="2" id="KW-0560">Oxidoreductase</keyword>
<gene>
    <name evidence="2" type="primary">azoB_2</name>
    <name evidence="2" type="ORF">GJW-30_1_03965</name>
</gene>
<dbReference type="SUPFAM" id="SSF51735">
    <property type="entry name" value="NAD(P)-binding Rossmann-fold domains"/>
    <property type="match status" value="1"/>
</dbReference>
<keyword evidence="3" id="KW-1185">Reference proteome</keyword>
<proteinExistence type="predicted"/>
<dbReference type="RefSeq" id="WP_347337724.1">
    <property type="nucleotide sequence ID" value="NZ_AP014946.1"/>
</dbReference>